<dbReference type="RefSeq" id="WP_227310786.1">
    <property type="nucleotide sequence ID" value="NZ_JAESVA010000022.1"/>
</dbReference>
<gene>
    <name evidence="2" type="ORF">ACELLULO517_27695</name>
</gene>
<organism evidence="2 3">
    <name type="scientific">Acidisoma cellulosilyticum</name>
    <dbReference type="NCBI Taxonomy" id="2802395"/>
    <lineage>
        <taxon>Bacteria</taxon>
        <taxon>Pseudomonadati</taxon>
        <taxon>Pseudomonadota</taxon>
        <taxon>Alphaproteobacteria</taxon>
        <taxon>Acetobacterales</taxon>
        <taxon>Acidocellaceae</taxon>
        <taxon>Acidisoma</taxon>
    </lineage>
</organism>
<comment type="caution">
    <text evidence="2">The sequence shown here is derived from an EMBL/GenBank/DDBJ whole genome shotgun (WGS) entry which is preliminary data.</text>
</comment>
<reference evidence="2 3" key="1">
    <citation type="journal article" date="2021" name="Microorganisms">
        <title>Acidisoma silvae sp. nov. and Acidisomacellulosilytica sp. nov., Two Acidophilic Bacteria Isolated from Decaying Wood, Hydrolyzing Cellulose and Producing Poly-3-hydroxybutyrate.</title>
        <authorList>
            <person name="Mieszkin S."/>
            <person name="Pouder E."/>
            <person name="Uroz S."/>
            <person name="Simon-Colin C."/>
            <person name="Alain K."/>
        </authorList>
    </citation>
    <scope>NUCLEOTIDE SEQUENCE [LARGE SCALE GENOMIC DNA]</scope>
    <source>
        <strain evidence="2 3">HW T5.17</strain>
    </source>
</reference>
<keyword evidence="1" id="KW-0472">Membrane</keyword>
<keyword evidence="1" id="KW-1133">Transmembrane helix</keyword>
<accession>A0A963Z8I9</accession>
<dbReference type="EMBL" id="JAESVA010000022">
    <property type="protein sequence ID" value="MCB8884045.1"/>
    <property type="molecule type" value="Genomic_DNA"/>
</dbReference>
<keyword evidence="1" id="KW-0812">Transmembrane</keyword>
<proteinExistence type="predicted"/>
<evidence type="ECO:0000313" key="2">
    <source>
        <dbReference type="EMBL" id="MCB8884045.1"/>
    </source>
</evidence>
<protein>
    <submittedName>
        <fullName evidence="2">Uncharacterized protein</fullName>
    </submittedName>
</protein>
<dbReference type="AlphaFoldDB" id="A0A963Z8I9"/>
<evidence type="ECO:0000313" key="3">
    <source>
        <dbReference type="Proteomes" id="UP000721844"/>
    </source>
</evidence>
<name>A0A963Z8I9_9PROT</name>
<sequence length="107" mass="11853">MAGIASSPAGLLGMVPIVPAQGSKNIKRFVVRDLSRAKRVTILHEAHARGFFASGGVIIPSLSFNMLIYLNFIKEKLCHWIEICALTGEGGRLKSPFTDGVRFWRRR</sequence>
<dbReference type="Proteomes" id="UP000721844">
    <property type="component" value="Unassembled WGS sequence"/>
</dbReference>
<evidence type="ECO:0000256" key="1">
    <source>
        <dbReference type="SAM" id="Phobius"/>
    </source>
</evidence>
<feature type="transmembrane region" description="Helical" evidence="1">
    <location>
        <begin position="46"/>
        <end position="70"/>
    </location>
</feature>
<keyword evidence="3" id="KW-1185">Reference proteome</keyword>